<evidence type="ECO:0000313" key="2">
    <source>
        <dbReference type="EMBL" id="TKI04116.1"/>
    </source>
</evidence>
<evidence type="ECO:0000259" key="1">
    <source>
        <dbReference type="Pfam" id="PF00550"/>
    </source>
</evidence>
<dbReference type="EMBL" id="SZPQ01000033">
    <property type="protein sequence ID" value="TKI04116.1"/>
    <property type="molecule type" value="Genomic_DNA"/>
</dbReference>
<keyword evidence="3" id="KW-1185">Reference proteome</keyword>
<comment type="caution">
    <text evidence="2">The sequence shown here is derived from an EMBL/GenBank/DDBJ whole genome shotgun (WGS) entry which is preliminary data.</text>
</comment>
<dbReference type="InterPro" id="IPR036736">
    <property type="entry name" value="ACP-like_sf"/>
</dbReference>
<protein>
    <submittedName>
        <fullName evidence="2">Acyl carrier protein</fullName>
    </submittedName>
</protein>
<sequence>MDRNTIREIIHKHIDTKADRDDDDFFKSGMLTSYQLVRIYHQIEKDTGIIIPLDTILTYHPRTINQLTDMFLSVLKGNHE</sequence>
<organism evidence="2 3">
    <name type="scientific">Martelella alba</name>
    <dbReference type="NCBI Taxonomy" id="2590451"/>
    <lineage>
        <taxon>Bacteria</taxon>
        <taxon>Pseudomonadati</taxon>
        <taxon>Pseudomonadota</taxon>
        <taxon>Alphaproteobacteria</taxon>
        <taxon>Hyphomicrobiales</taxon>
        <taxon>Aurantimonadaceae</taxon>
        <taxon>Martelella</taxon>
    </lineage>
</organism>
<dbReference type="RefSeq" id="WP_136991865.1">
    <property type="nucleotide sequence ID" value="NZ_SZPQ01000033.1"/>
</dbReference>
<dbReference type="SUPFAM" id="SSF47336">
    <property type="entry name" value="ACP-like"/>
    <property type="match status" value="1"/>
</dbReference>
<dbReference type="InterPro" id="IPR009081">
    <property type="entry name" value="PP-bd_ACP"/>
</dbReference>
<dbReference type="Proteomes" id="UP000305202">
    <property type="component" value="Unassembled WGS sequence"/>
</dbReference>
<evidence type="ECO:0000313" key="3">
    <source>
        <dbReference type="Proteomes" id="UP000305202"/>
    </source>
</evidence>
<feature type="domain" description="Carrier" evidence="1">
    <location>
        <begin position="5"/>
        <end position="69"/>
    </location>
</feature>
<dbReference type="Pfam" id="PF00550">
    <property type="entry name" value="PP-binding"/>
    <property type="match status" value="1"/>
</dbReference>
<accession>A0ABY2SGA2</accession>
<gene>
    <name evidence="2" type="ORF">FCN80_19330</name>
</gene>
<name>A0ABY2SGA2_9HYPH</name>
<proteinExistence type="predicted"/>
<reference evidence="2 3" key="1">
    <citation type="submission" date="2019-04" db="EMBL/GenBank/DDBJ databases">
        <authorList>
            <person name="Li M."/>
            <person name="Gao C."/>
        </authorList>
    </citation>
    <scope>NUCLEOTIDE SEQUENCE [LARGE SCALE GENOMIC DNA]</scope>
    <source>
        <strain evidence="2 3">BGMRC 2031</strain>
    </source>
</reference>
<dbReference type="Gene3D" id="1.10.1200.10">
    <property type="entry name" value="ACP-like"/>
    <property type="match status" value="1"/>
</dbReference>